<gene>
    <name evidence="2" type="ORF">AC094_34840</name>
</gene>
<evidence type="ECO:0000313" key="3">
    <source>
        <dbReference type="Proteomes" id="UP000093197"/>
    </source>
</evidence>
<proteinExistence type="predicted"/>
<keyword evidence="1" id="KW-1133">Transmembrane helix</keyword>
<evidence type="ECO:0008006" key="4">
    <source>
        <dbReference type="Google" id="ProtNLM"/>
    </source>
</evidence>
<organism evidence="2 3">
    <name type="scientific">Bacteroides fragilis</name>
    <dbReference type="NCBI Taxonomy" id="817"/>
    <lineage>
        <taxon>Bacteria</taxon>
        <taxon>Pseudomonadati</taxon>
        <taxon>Bacteroidota</taxon>
        <taxon>Bacteroidia</taxon>
        <taxon>Bacteroidales</taxon>
        <taxon>Bacteroidaceae</taxon>
        <taxon>Bacteroides</taxon>
    </lineage>
</organism>
<protein>
    <recommendedName>
        <fullName evidence="4">Transmembrane protein</fullName>
    </recommendedName>
</protein>
<evidence type="ECO:0000313" key="2">
    <source>
        <dbReference type="EMBL" id="OCR28937.1"/>
    </source>
</evidence>
<dbReference type="EMBL" id="LIDT01000036">
    <property type="protein sequence ID" value="OCR28937.1"/>
    <property type="molecule type" value="Genomic_DNA"/>
</dbReference>
<keyword evidence="1" id="KW-0472">Membrane</keyword>
<reference evidence="2 3" key="1">
    <citation type="journal article" date="2016" name="PLoS ONE">
        <title>Genomic Diversity of Enterotoxigenic Strains of Bacteroides fragilis.</title>
        <authorList>
            <person name="Pierce J.V."/>
            <person name="Bernstein H.D."/>
        </authorList>
    </citation>
    <scope>NUCLEOTIDE SEQUENCE [LARGE SCALE GENOMIC DNA]</scope>
    <source>
        <strain evidence="2 3">20793-3</strain>
    </source>
</reference>
<evidence type="ECO:0000256" key="1">
    <source>
        <dbReference type="SAM" id="Phobius"/>
    </source>
</evidence>
<sequence length="56" mass="6520">MKRFCLTYERGNCKIADQTLTAWGFGAGLAFVLFSRMRLFMVMQCFDTPKGHECYQ</sequence>
<feature type="transmembrane region" description="Helical" evidence="1">
    <location>
        <begin position="20"/>
        <end position="40"/>
    </location>
</feature>
<name>A0A853PR61_BACFG</name>
<dbReference type="AlphaFoldDB" id="A0A853PR61"/>
<accession>A0A853PR61</accession>
<comment type="caution">
    <text evidence="2">The sequence shown here is derived from an EMBL/GenBank/DDBJ whole genome shotgun (WGS) entry which is preliminary data.</text>
</comment>
<dbReference type="Proteomes" id="UP000093197">
    <property type="component" value="Unassembled WGS sequence"/>
</dbReference>
<keyword evidence="1" id="KW-0812">Transmembrane</keyword>